<dbReference type="Gene3D" id="3.30.420.10">
    <property type="entry name" value="Ribonuclease H-like superfamily/Ribonuclease H"/>
    <property type="match status" value="1"/>
</dbReference>
<dbReference type="InterPro" id="IPR001584">
    <property type="entry name" value="Integrase_cat-core"/>
</dbReference>
<dbReference type="HOGENOM" id="CLU_027402_4_3_6"/>
<dbReference type="Proteomes" id="UP000019205">
    <property type="component" value="Chromosome"/>
</dbReference>
<dbReference type="AlphaFoldDB" id="A4A509"/>
<name>A4A509_9GAMM</name>
<dbReference type="OrthoDB" id="9810995at2"/>
<dbReference type="GO" id="GO:0015074">
    <property type="term" value="P:DNA integration"/>
    <property type="evidence" value="ECO:0007669"/>
    <property type="project" value="InterPro"/>
</dbReference>
<sequence>MQDMDLRAKVRRRRFVSYRGEISRIAENRLNREFYAPEPRQKWVTDVTEFNVAGRRLYLSPVMDLFNQEIVAYRVSSSPNARMVNDMLDDARALLGPEEQPLLHSDQGWLYQLEGFRERLVASQMTQSMSRKGNCLDNAVMENFFGHLKSECFNGEKFESIRALEAEIHDYIDYYNHRRIKAKLKGLSPVAYRTQAFEDSA</sequence>
<evidence type="ECO:0000313" key="3">
    <source>
        <dbReference type="Proteomes" id="UP000019205"/>
    </source>
</evidence>
<dbReference type="InterPro" id="IPR048020">
    <property type="entry name" value="Transpos_IS3"/>
</dbReference>
<feature type="domain" description="Integrase catalytic" evidence="1">
    <location>
        <begin position="35"/>
        <end position="197"/>
    </location>
</feature>
<evidence type="ECO:0000313" key="2">
    <source>
        <dbReference type="EMBL" id="EAQ98880.1"/>
    </source>
</evidence>
<organism evidence="2 3">
    <name type="scientific">Congregibacter litoralis KT71</name>
    <dbReference type="NCBI Taxonomy" id="314285"/>
    <lineage>
        <taxon>Bacteria</taxon>
        <taxon>Pseudomonadati</taxon>
        <taxon>Pseudomonadota</taxon>
        <taxon>Gammaproteobacteria</taxon>
        <taxon>Cellvibrionales</taxon>
        <taxon>Halieaceae</taxon>
        <taxon>Congregibacter</taxon>
    </lineage>
</organism>
<reference evidence="2 3" key="2">
    <citation type="journal article" date="2009" name="PLoS ONE">
        <title>The photosynthetic apparatus and its regulation in the aerobic gammaproteobacterium Congregibacter litoralis gen. nov., sp. nov.</title>
        <authorList>
            <person name="Spring S."/>
            <person name="Lunsdorf H."/>
            <person name="Fuchs B.M."/>
            <person name="Tindall B.J."/>
        </authorList>
    </citation>
    <scope>NUCLEOTIDE SEQUENCE [LARGE SCALE GENOMIC DNA]</scope>
    <source>
        <strain evidence="2">KT71</strain>
    </source>
</reference>
<dbReference type="NCBIfam" id="NF033516">
    <property type="entry name" value="transpos_IS3"/>
    <property type="match status" value="1"/>
</dbReference>
<dbReference type="InterPro" id="IPR050900">
    <property type="entry name" value="Transposase_IS3/IS150/IS904"/>
</dbReference>
<dbReference type="Pfam" id="PF13333">
    <property type="entry name" value="rve_2"/>
    <property type="match status" value="1"/>
</dbReference>
<dbReference type="PANTHER" id="PTHR46889">
    <property type="entry name" value="TRANSPOSASE INSF FOR INSERTION SEQUENCE IS3B-RELATED"/>
    <property type="match status" value="1"/>
</dbReference>
<dbReference type="PROSITE" id="PS50994">
    <property type="entry name" value="INTEGRASE"/>
    <property type="match status" value="1"/>
</dbReference>
<dbReference type="eggNOG" id="COG2801">
    <property type="taxonomic scope" value="Bacteria"/>
</dbReference>
<comment type="caution">
    <text evidence="2">The sequence shown here is derived from an EMBL/GenBank/DDBJ whole genome shotgun (WGS) entry which is preliminary data.</text>
</comment>
<keyword evidence="3" id="KW-1185">Reference proteome</keyword>
<accession>A4A509</accession>
<dbReference type="PANTHER" id="PTHR46889:SF4">
    <property type="entry name" value="TRANSPOSASE INSO FOR INSERTION SEQUENCE ELEMENT IS911B-RELATED"/>
    <property type="match status" value="1"/>
</dbReference>
<dbReference type="SUPFAM" id="SSF53098">
    <property type="entry name" value="Ribonuclease H-like"/>
    <property type="match status" value="1"/>
</dbReference>
<dbReference type="Pfam" id="PF00665">
    <property type="entry name" value="rve"/>
    <property type="match status" value="1"/>
</dbReference>
<reference evidence="2 3" key="1">
    <citation type="journal article" date="2007" name="Proc. Natl. Acad. Sci. U.S.A.">
        <title>Characterization of a marine gammaproteobacterium capable of aerobic anoxygenic photosynthesis.</title>
        <authorList>
            <person name="Fuchs B.M."/>
            <person name="Spring S."/>
            <person name="Teeling H."/>
            <person name="Quast C."/>
            <person name="Wulf J."/>
            <person name="Schattenhofer M."/>
            <person name="Yan S."/>
            <person name="Ferriera S."/>
            <person name="Johnson J."/>
            <person name="Glockner F.O."/>
            <person name="Amann R."/>
        </authorList>
    </citation>
    <scope>NUCLEOTIDE SEQUENCE [LARGE SCALE GENOMIC DNA]</scope>
    <source>
        <strain evidence="2">KT71</strain>
    </source>
</reference>
<gene>
    <name evidence="2" type="ORF">KT71_09642</name>
</gene>
<dbReference type="EMBL" id="AAOA02000003">
    <property type="protein sequence ID" value="EAQ98880.1"/>
    <property type="molecule type" value="Genomic_DNA"/>
</dbReference>
<proteinExistence type="predicted"/>
<dbReference type="RefSeq" id="WP_008294360.1">
    <property type="nucleotide sequence ID" value="NZ_CM002299.1"/>
</dbReference>
<dbReference type="InterPro" id="IPR012337">
    <property type="entry name" value="RNaseH-like_sf"/>
</dbReference>
<dbReference type="GO" id="GO:0003676">
    <property type="term" value="F:nucleic acid binding"/>
    <property type="evidence" value="ECO:0007669"/>
    <property type="project" value="InterPro"/>
</dbReference>
<dbReference type="InterPro" id="IPR036397">
    <property type="entry name" value="RNaseH_sf"/>
</dbReference>
<protein>
    <submittedName>
        <fullName evidence="2">Transposase</fullName>
    </submittedName>
</protein>
<evidence type="ECO:0000259" key="1">
    <source>
        <dbReference type="PROSITE" id="PS50994"/>
    </source>
</evidence>